<name>A8NCY7_COPC7</name>
<comment type="caution">
    <text evidence="2">The sequence shown here is derived from an EMBL/GenBank/DDBJ whole genome shotgun (WGS) entry which is preliminary data.</text>
</comment>
<reference evidence="2 3" key="1">
    <citation type="journal article" date="2010" name="Proc. Natl. Acad. Sci. U.S.A.">
        <title>Insights into evolution of multicellular fungi from the assembled chromosomes of the mushroom Coprinopsis cinerea (Coprinus cinereus).</title>
        <authorList>
            <person name="Stajich J.E."/>
            <person name="Wilke S.K."/>
            <person name="Ahren D."/>
            <person name="Au C.H."/>
            <person name="Birren B.W."/>
            <person name="Borodovsky M."/>
            <person name="Burns C."/>
            <person name="Canback B."/>
            <person name="Casselton L.A."/>
            <person name="Cheng C.K."/>
            <person name="Deng J."/>
            <person name="Dietrich F.S."/>
            <person name="Fargo D.C."/>
            <person name="Farman M.L."/>
            <person name="Gathman A.C."/>
            <person name="Goldberg J."/>
            <person name="Guigo R."/>
            <person name="Hoegger P.J."/>
            <person name="Hooker J.B."/>
            <person name="Huggins A."/>
            <person name="James T.Y."/>
            <person name="Kamada T."/>
            <person name="Kilaru S."/>
            <person name="Kodira C."/>
            <person name="Kues U."/>
            <person name="Kupfer D."/>
            <person name="Kwan H.S."/>
            <person name="Lomsadze A."/>
            <person name="Li W."/>
            <person name="Lilly W.W."/>
            <person name="Ma L.J."/>
            <person name="Mackey A.J."/>
            <person name="Manning G."/>
            <person name="Martin F."/>
            <person name="Muraguchi H."/>
            <person name="Natvig D.O."/>
            <person name="Palmerini H."/>
            <person name="Ramesh M.A."/>
            <person name="Rehmeyer C.J."/>
            <person name="Roe B.A."/>
            <person name="Shenoy N."/>
            <person name="Stanke M."/>
            <person name="Ter-Hovhannisyan V."/>
            <person name="Tunlid A."/>
            <person name="Velagapudi R."/>
            <person name="Vision T.J."/>
            <person name="Zeng Q."/>
            <person name="Zolan M.E."/>
            <person name="Pukkila P.J."/>
        </authorList>
    </citation>
    <scope>NUCLEOTIDE SEQUENCE [LARGE SCALE GENOMIC DNA]</scope>
    <source>
        <strain evidence="3">Okayama-7 / 130 / ATCC MYA-4618 / FGSC 9003</strain>
    </source>
</reference>
<feature type="compositionally biased region" description="Basic residues" evidence="1">
    <location>
        <begin position="92"/>
        <end position="102"/>
    </location>
</feature>
<dbReference type="GeneID" id="6009150"/>
<evidence type="ECO:0000313" key="3">
    <source>
        <dbReference type="Proteomes" id="UP000001861"/>
    </source>
</evidence>
<sequence>MTKPEAQGLLYVLGEPGASVSEEEFNVWYDKDHAPLRLKVPGFQTAARYRSSDGHQPTWLAIYDLDTPEIAYSDACKALSTNAPQYELPLPAHRKSRQRLHSPSRNTCCTRSSRGRNKDSEGSVGRCYNGGFQAV</sequence>
<dbReference type="InParanoid" id="A8NCY7"/>
<keyword evidence="3" id="KW-1185">Reference proteome</keyword>
<proteinExistence type="predicted"/>
<gene>
    <name evidence="2" type="ORF">CC1G_08611</name>
</gene>
<dbReference type="VEuPathDB" id="FungiDB:CC1G_08611"/>
<feature type="region of interest" description="Disordered" evidence="1">
    <location>
        <begin position="90"/>
        <end position="123"/>
    </location>
</feature>
<dbReference type="KEGG" id="cci:CC1G_08611"/>
<dbReference type="AlphaFoldDB" id="A8NCY7"/>
<dbReference type="OrthoDB" id="2851338at2759"/>
<evidence type="ECO:0000256" key="1">
    <source>
        <dbReference type="SAM" id="MobiDB-lite"/>
    </source>
</evidence>
<dbReference type="Proteomes" id="UP000001861">
    <property type="component" value="Unassembled WGS sequence"/>
</dbReference>
<dbReference type="eggNOG" id="ENOG502RSEH">
    <property type="taxonomic scope" value="Eukaryota"/>
</dbReference>
<dbReference type="SUPFAM" id="SSF54909">
    <property type="entry name" value="Dimeric alpha+beta barrel"/>
    <property type="match status" value="1"/>
</dbReference>
<organism evidence="2 3">
    <name type="scientific">Coprinopsis cinerea (strain Okayama-7 / 130 / ATCC MYA-4618 / FGSC 9003)</name>
    <name type="common">Inky cap fungus</name>
    <name type="synonym">Hormographiella aspergillata</name>
    <dbReference type="NCBI Taxonomy" id="240176"/>
    <lineage>
        <taxon>Eukaryota</taxon>
        <taxon>Fungi</taxon>
        <taxon>Dikarya</taxon>
        <taxon>Basidiomycota</taxon>
        <taxon>Agaricomycotina</taxon>
        <taxon>Agaricomycetes</taxon>
        <taxon>Agaricomycetidae</taxon>
        <taxon>Agaricales</taxon>
        <taxon>Agaricineae</taxon>
        <taxon>Psathyrellaceae</taxon>
        <taxon>Coprinopsis</taxon>
    </lineage>
</organism>
<feature type="compositionally biased region" description="Polar residues" evidence="1">
    <location>
        <begin position="103"/>
        <end position="112"/>
    </location>
</feature>
<dbReference type="RefSeq" id="XP_001832661.1">
    <property type="nucleotide sequence ID" value="XM_001832609.1"/>
</dbReference>
<accession>A8NCY7</accession>
<evidence type="ECO:0000313" key="2">
    <source>
        <dbReference type="EMBL" id="EAU89204.1"/>
    </source>
</evidence>
<evidence type="ECO:0008006" key="4">
    <source>
        <dbReference type="Google" id="ProtNLM"/>
    </source>
</evidence>
<dbReference type="InterPro" id="IPR011008">
    <property type="entry name" value="Dimeric_a/b-barrel"/>
</dbReference>
<dbReference type="EMBL" id="AACS02000009">
    <property type="protein sequence ID" value="EAU89204.1"/>
    <property type="molecule type" value="Genomic_DNA"/>
</dbReference>
<protein>
    <recommendedName>
        <fullName evidence="4">EthD domain-containing protein</fullName>
    </recommendedName>
</protein>